<comment type="caution">
    <text evidence="3">The sequence shown here is derived from an EMBL/GenBank/DDBJ whole genome shotgun (WGS) entry which is preliminary data.</text>
</comment>
<protein>
    <submittedName>
        <fullName evidence="3">Type VI secretion system baseplate subunit TssE</fullName>
    </submittedName>
</protein>
<feature type="domain" description="IraD/Gp25-like" evidence="2">
    <location>
        <begin position="79"/>
        <end position="184"/>
    </location>
</feature>
<feature type="region of interest" description="Disordered" evidence="1">
    <location>
        <begin position="208"/>
        <end position="232"/>
    </location>
</feature>
<dbReference type="InterPro" id="IPR053176">
    <property type="entry name" value="T6SS_TssE1-like"/>
</dbReference>
<evidence type="ECO:0000313" key="4">
    <source>
        <dbReference type="Proteomes" id="UP001606099"/>
    </source>
</evidence>
<feature type="region of interest" description="Disordered" evidence="1">
    <location>
        <begin position="1"/>
        <end position="47"/>
    </location>
</feature>
<evidence type="ECO:0000256" key="1">
    <source>
        <dbReference type="SAM" id="MobiDB-lite"/>
    </source>
</evidence>
<dbReference type="Proteomes" id="UP001606099">
    <property type="component" value="Unassembled WGS sequence"/>
</dbReference>
<dbReference type="RefSeq" id="WP_394458830.1">
    <property type="nucleotide sequence ID" value="NZ_JBIGHZ010000002.1"/>
</dbReference>
<dbReference type="Pfam" id="PF04965">
    <property type="entry name" value="GPW_gp25"/>
    <property type="match status" value="1"/>
</dbReference>
<proteinExistence type="predicted"/>
<dbReference type="PANTHER" id="PTHR38595">
    <property type="entry name" value="CYTOPLASMIC PROTEIN-RELATED"/>
    <property type="match status" value="1"/>
</dbReference>
<dbReference type="PANTHER" id="PTHR38595:SF1">
    <property type="entry name" value="TYPE VI SECRETION SYSTEM COMPONENT TSSE1"/>
    <property type="match status" value="1"/>
</dbReference>
<gene>
    <name evidence="3" type="primary">tssE</name>
    <name evidence="3" type="ORF">ACG0Z6_04120</name>
</gene>
<dbReference type="InterPro" id="IPR017737">
    <property type="entry name" value="TssE1-like"/>
</dbReference>
<organism evidence="3 4">
    <name type="scientific">Roseateles rivi</name>
    <dbReference type="NCBI Taxonomy" id="3299028"/>
    <lineage>
        <taxon>Bacteria</taxon>
        <taxon>Pseudomonadati</taxon>
        <taxon>Pseudomonadota</taxon>
        <taxon>Betaproteobacteria</taxon>
        <taxon>Burkholderiales</taxon>
        <taxon>Sphaerotilaceae</taxon>
        <taxon>Roseateles</taxon>
    </lineage>
</organism>
<sequence length="232" mass="25404">MSADVPTAPSPSAEPPGQAQARPALGLHPRARKPQDAQPRAPLRAADPHYLPTLFDRLCDDAPSQRSEAPGAYAPDRKRMRAILQRDLSLLLNTINHHHHLEPERYPEVARSCVNFGVPPLAGRTLSERRWAAVETAVRQAILNYEPRILPETLIVKPLRARAGSAAAANPCLLDFEISGQVHMLPYPMEFVVQTSADLEAQRIELRLPPEADVEPAAPWTDPGQEEGGGEG</sequence>
<dbReference type="SUPFAM" id="SSF160719">
    <property type="entry name" value="gpW/gp25-like"/>
    <property type="match status" value="1"/>
</dbReference>
<reference evidence="3 4" key="1">
    <citation type="submission" date="2024-08" db="EMBL/GenBank/DDBJ databases">
        <authorList>
            <person name="Lu H."/>
        </authorList>
    </citation>
    <scope>NUCLEOTIDE SEQUENCE [LARGE SCALE GENOMIC DNA]</scope>
    <source>
        <strain evidence="3 4">BYS180W</strain>
    </source>
</reference>
<keyword evidence="4" id="KW-1185">Reference proteome</keyword>
<accession>A0ABW7FSZ4</accession>
<evidence type="ECO:0000313" key="3">
    <source>
        <dbReference type="EMBL" id="MFG6447428.1"/>
    </source>
</evidence>
<dbReference type="NCBIfam" id="TIGR03357">
    <property type="entry name" value="VI_zyme"/>
    <property type="match status" value="1"/>
</dbReference>
<evidence type="ECO:0000259" key="2">
    <source>
        <dbReference type="Pfam" id="PF04965"/>
    </source>
</evidence>
<name>A0ABW7FSZ4_9BURK</name>
<dbReference type="InterPro" id="IPR007048">
    <property type="entry name" value="IraD/Gp25-like"/>
</dbReference>
<dbReference type="EMBL" id="JBIGHZ010000002">
    <property type="protein sequence ID" value="MFG6447428.1"/>
    <property type="molecule type" value="Genomic_DNA"/>
</dbReference>